<evidence type="ECO:0000256" key="1">
    <source>
        <dbReference type="SAM" id="MobiDB-lite"/>
    </source>
</evidence>
<dbReference type="EMBL" id="JAGGNH010000005">
    <property type="protein sequence ID" value="KAJ0972939.1"/>
    <property type="molecule type" value="Genomic_DNA"/>
</dbReference>
<dbReference type="Proteomes" id="UP001085076">
    <property type="component" value="Miscellaneous, Linkage group lg05"/>
</dbReference>
<dbReference type="OrthoDB" id="621651at2759"/>
<feature type="compositionally biased region" description="Basic and acidic residues" evidence="1">
    <location>
        <begin position="517"/>
        <end position="531"/>
    </location>
</feature>
<accession>A0A9D5CH93</accession>
<reference evidence="2" key="1">
    <citation type="submission" date="2021-03" db="EMBL/GenBank/DDBJ databases">
        <authorList>
            <person name="Li Z."/>
            <person name="Yang C."/>
        </authorList>
    </citation>
    <scope>NUCLEOTIDE SEQUENCE</scope>
    <source>
        <strain evidence="2">Dzin_1.0</strain>
        <tissue evidence="2">Leaf</tissue>
    </source>
</reference>
<comment type="caution">
    <text evidence="2">The sequence shown here is derived from an EMBL/GenBank/DDBJ whole genome shotgun (WGS) entry which is preliminary data.</text>
</comment>
<protein>
    <submittedName>
        <fullName evidence="2">Uncharacterized protein</fullName>
    </submittedName>
</protein>
<proteinExistence type="predicted"/>
<name>A0A9D5CH93_9LILI</name>
<sequence>MSSFHPPHKNGGFNDDAINLRLWYEMATDVDQACYEWSHDELAGQDDSQEGSVSEMLDHGSISFGRYSVESLSWEKRSVFTYNKCQEELEKFKSPGLVAQKKAYFEEYYKRIRTMKALQENQQTELTLDYGGDGSISSQTWDEEETVVHLDHFLNESANVDYFLAKESRVHSRFDKEQIFHDVPQTGQLDSESTLSSHDLSIRSIEELGNGVNSSNFIQMHDLDTESIVDESLLRSTEVTAQHDIIDLDNDRISRKNENSILDIEPEEAAEGIVIPNIALEIVVHKTEMITKSKPRDLMQRPANTFVQSKIKAATKKHDDHHAVSRVKEFVVSARNCLKLESTTKSDMVKSLHGLKCPVQKKTGKAETNIGSSKIASNKVSSINKSTSVASDKSLMEVRSNVTIPRPFSLATERRAAAPSGNKEVAKTSNEKMARRLTLPSSPSLNHSKGVLNVQASPKKLCTIKATTNVIKSKGQEKTRGKDGFRHRTPALDSPNSQSIVAIGLSPPKARSVNLPARDKSNPSGRIEHRSATSVAVNKQKEIKEDSRPRNSRALDTKFMVPPSGTSMVGSKKIIPSLNNNPTLGMKVKKPQLGGLSLDGRKPRQEMPRWR</sequence>
<feature type="region of interest" description="Disordered" evidence="1">
    <location>
        <begin position="473"/>
        <end position="533"/>
    </location>
</feature>
<evidence type="ECO:0000313" key="3">
    <source>
        <dbReference type="Proteomes" id="UP001085076"/>
    </source>
</evidence>
<organism evidence="2 3">
    <name type="scientific">Dioscorea zingiberensis</name>
    <dbReference type="NCBI Taxonomy" id="325984"/>
    <lineage>
        <taxon>Eukaryota</taxon>
        <taxon>Viridiplantae</taxon>
        <taxon>Streptophyta</taxon>
        <taxon>Embryophyta</taxon>
        <taxon>Tracheophyta</taxon>
        <taxon>Spermatophyta</taxon>
        <taxon>Magnoliopsida</taxon>
        <taxon>Liliopsida</taxon>
        <taxon>Dioscoreales</taxon>
        <taxon>Dioscoreaceae</taxon>
        <taxon>Dioscorea</taxon>
    </lineage>
</organism>
<keyword evidence="3" id="KW-1185">Reference proteome</keyword>
<reference evidence="2" key="2">
    <citation type="journal article" date="2022" name="Hortic Res">
        <title>The genome of Dioscorea zingiberensis sheds light on the biosynthesis, origin and evolution of the medicinally important diosgenin saponins.</title>
        <authorList>
            <person name="Li Y."/>
            <person name="Tan C."/>
            <person name="Li Z."/>
            <person name="Guo J."/>
            <person name="Li S."/>
            <person name="Chen X."/>
            <person name="Wang C."/>
            <person name="Dai X."/>
            <person name="Yang H."/>
            <person name="Song W."/>
            <person name="Hou L."/>
            <person name="Xu J."/>
            <person name="Tong Z."/>
            <person name="Xu A."/>
            <person name="Yuan X."/>
            <person name="Wang W."/>
            <person name="Yang Q."/>
            <person name="Chen L."/>
            <person name="Sun Z."/>
            <person name="Wang K."/>
            <person name="Pan B."/>
            <person name="Chen J."/>
            <person name="Bao Y."/>
            <person name="Liu F."/>
            <person name="Qi X."/>
            <person name="Gang D.R."/>
            <person name="Wen J."/>
            <person name="Li J."/>
        </authorList>
    </citation>
    <scope>NUCLEOTIDE SEQUENCE</scope>
    <source>
        <strain evidence="2">Dzin_1.0</strain>
    </source>
</reference>
<dbReference type="InterPro" id="IPR044216">
    <property type="entry name" value="WDL7"/>
</dbReference>
<evidence type="ECO:0000313" key="2">
    <source>
        <dbReference type="EMBL" id="KAJ0972939.1"/>
    </source>
</evidence>
<dbReference type="PANTHER" id="PTHR47067">
    <property type="entry name" value="TPX2 (TARGETING PROTEIN FOR XKLP2) PROTEIN FAMILY-RELATED"/>
    <property type="match status" value="1"/>
</dbReference>
<feature type="region of interest" description="Disordered" evidence="1">
    <location>
        <begin position="560"/>
        <end position="611"/>
    </location>
</feature>
<dbReference type="AlphaFoldDB" id="A0A9D5CH93"/>
<gene>
    <name evidence="2" type="ORF">J5N97_020898</name>
</gene>
<dbReference type="PANTHER" id="PTHR47067:SF4">
    <property type="entry name" value="PROTEIN WVD2-LIKE 7 ISOFORM X1"/>
    <property type="match status" value="1"/>
</dbReference>
<feature type="compositionally biased region" description="Basic and acidic residues" evidence="1">
    <location>
        <begin position="474"/>
        <end position="486"/>
    </location>
</feature>
<feature type="compositionally biased region" description="Basic and acidic residues" evidence="1">
    <location>
        <begin position="599"/>
        <end position="611"/>
    </location>
</feature>